<dbReference type="InterPro" id="IPR010310">
    <property type="entry name" value="T7SS_ESAT-6-like"/>
</dbReference>
<dbReference type="InterPro" id="IPR036689">
    <property type="entry name" value="ESAT-6-like_sf"/>
</dbReference>
<evidence type="ECO:0000313" key="2">
    <source>
        <dbReference type="Proteomes" id="UP000022835"/>
    </source>
</evidence>
<proteinExistence type="predicted"/>
<dbReference type="EMBL" id="JALN02000001">
    <property type="protein sequence ID" value="KDE98498.1"/>
    <property type="molecule type" value="Genomic_DNA"/>
</dbReference>
<organism evidence="1 2">
    <name type="scientific">Mycolicibacterium aromaticivorans JS19b1 = JCM 16368</name>
    <dbReference type="NCBI Taxonomy" id="1440774"/>
    <lineage>
        <taxon>Bacteria</taxon>
        <taxon>Bacillati</taxon>
        <taxon>Actinomycetota</taxon>
        <taxon>Actinomycetes</taxon>
        <taxon>Mycobacteriales</taxon>
        <taxon>Mycobacteriaceae</taxon>
        <taxon>Mycolicibacterium</taxon>
    </lineage>
</organism>
<evidence type="ECO:0008006" key="3">
    <source>
        <dbReference type="Google" id="ProtNLM"/>
    </source>
</evidence>
<dbReference type="AlphaFoldDB" id="A0A064CIC3"/>
<name>A0A064CIC3_9MYCO</name>
<keyword evidence="2" id="KW-1185">Reference proteome</keyword>
<gene>
    <name evidence="1" type="ORF">Y900_005965</name>
</gene>
<dbReference type="STRING" id="1440774.Y900_005965"/>
<dbReference type="SUPFAM" id="SSF140453">
    <property type="entry name" value="EsxAB dimer-like"/>
    <property type="match status" value="1"/>
</dbReference>
<protein>
    <recommendedName>
        <fullName evidence="3">WXG100 family type VII secretion target</fullName>
    </recommendedName>
</protein>
<reference evidence="1" key="1">
    <citation type="submission" date="2014-05" db="EMBL/GenBank/DDBJ databases">
        <title>Genome sequence of Mycobacterium aromaticivorans strain JS19b1T (= DSM 45407T).</title>
        <authorList>
            <person name="Kwak Y."/>
            <person name="Park G.-S."/>
            <person name="Li Q.X."/>
            <person name="Lee S.-E."/>
            <person name="Shin J.-H."/>
        </authorList>
    </citation>
    <scope>NUCLEOTIDE SEQUENCE [LARGE SCALE GENOMIC DNA]</scope>
    <source>
        <strain evidence="1">JS19b1</strain>
    </source>
</reference>
<accession>A0A064CIC3</accession>
<dbReference type="Proteomes" id="UP000022835">
    <property type="component" value="Unassembled WGS sequence"/>
</dbReference>
<dbReference type="RefSeq" id="WP_036340046.1">
    <property type="nucleotide sequence ID" value="NZ_JALN02000001.1"/>
</dbReference>
<evidence type="ECO:0000313" key="1">
    <source>
        <dbReference type="EMBL" id="KDE98498.1"/>
    </source>
</evidence>
<dbReference type="Pfam" id="PF06013">
    <property type="entry name" value="WXG100"/>
    <property type="match status" value="1"/>
</dbReference>
<dbReference type="eggNOG" id="ENOG5031Q6Z">
    <property type="taxonomic scope" value="Bacteria"/>
</dbReference>
<sequence length="108" mass="11675">MAEPLKVNPESLVTSGGVLDQHSQNVFATHTQADQTIESSLFSWVGQSQSALAAKAAAWSTVTTTLTTRLYEHAEGLRVSGMTFAAMDQRDAEEFADVYRPNGQARDA</sequence>
<dbReference type="Gene3D" id="1.10.287.1060">
    <property type="entry name" value="ESAT-6-like"/>
    <property type="match status" value="1"/>
</dbReference>
<dbReference type="OrthoDB" id="4730566at2"/>
<comment type="caution">
    <text evidence="1">The sequence shown here is derived from an EMBL/GenBank/DDBJ whole genome shotgun (WGS) entry which is preliminary data.</text>
</comment>